<evidence type="ECO:0000313" key="4">
    <source>
        <dbReference type="Proteomes" id="UP000662818"/>
    </source>
</evidence>
<proteinExistence type="predicted"/>
<gene>
    <name evidence="3" type="ORF">CFH99_00140</name>
</gene>
<dbReference type="InterPro" id="IPR043834">
    <property type="entry name" value="REC"/>
</dbReference>
<dbReference type="Proteomes" id="UP000662818">
    <property type="component" value="Chromosome"/>
</dbReference>
<evidence type="ECO:0000256" key="1">
    <source>
        <dbReference type="SAM" id="MobiDB-lite"/>
    </source>
</evidence>
<organism evidence="3 4">
    <name type="scientific">Nocardioides aromaticivorans</name>
    <dbReference type="NCBI Taxonomy" id="200618"/>
    <lineage>
        <taxon>Bacteria</taxon>
        <taxon>Bacillati</taxon>
        <taxon>Actinomycetota</taxon>
        <taxon>Actinomycetes</taxon>
        <taxon>Propionibacteriales</taxon>
        <taxon>Nocardioidaceae</taxon>
        <taxon>Nocardioides</taxon>
    </lineage>
</organism>
<feature type="domain" description="Response receiver" evidence="2">
    <location>
        <begin position="2"/>
        <end position="159"/>
    </location>
</feature>
<reference evidence="3 4" key="1">
    <citation type="submission" date="2017-06" db="EMBL/GenBank/DDBJ databases">
        <title>Complete Genome Sequence of the Soil Carbazole-Degrading Bacterium Nocardioides aromaticivorans IC177.</title>
        <authorList>
            <person name="Vejarano F."/>
            <person name="Suzuki-Minakuchi C."/>
            <person name="Ohtsubo Y."/>
            <person name="Tsuda M."/>
            <person name="Okada K."/>
            <person name="Nojiri H."/>
        </authorList>
    </citation>
    <scope>NUCLEOTIDE SEQUENCE [LARGE SCALE GENOMIC DNA]</scope>
    <source>
        <strain evidence="3 4">IC177</strain>
    </source>
</reference>
<dbReference type="RefSeq" id="WP_207007819.1">
    <property type="nucleotide sequence ID" value="NZ_CP022295.1"/>
</dbReference>
<name>A0ABX7PDV2_9ACTN</name>
<protein>
    <recommendedName>
        <fullName evidence="2">Response receiver domain-containing protein</fullName>
    </recommendedName>
</protein>
<evidence type="ECO:0000259" key="2">
    <source>
        <dbReference type="Pfam" id="PF19192"/>
    </source>
</evidence>
<accession>A0ABX7PDV2</accession>
<feature type="region of interest" description="Disordered" evidence="1">
    <location>
        <begin position="1"/>
        <end position="29"/>
    </location>
</feature>
<evidence type="ECO:0000313" key="3">
    <source>
        <dbReference type="EMBL" id="QSR24035.1"/>
    </source>
</evidence>
<dbReference type="Pfam" id="PF19192">
    <property type="entry name" value="Response_reg_2"/>
    <property type="match status" value="1"/>
</dbReference>
<keyword evidence="4" id="KW-1185">Reference proteome</keyword>
<dbReference type="EMBL" id="CP022295">
    <property type="protein sequence ID" value="QSR24035.1"/>
    <property type="molecule type" value="Genomic_DNA"/>
</dbReference>
<sequence length="558" mass="60361">MVVFDDQLISGIAAQDEPGELEPPRPEDIAEADGETELGHAHADDDPGGVTGAENGTIDGLALARKFASIGLVCSLIAPPPLDFETEAAKAINGLAQRADAFIFDWRIYGDSGTLVRQLIRGLLAPADPPIARLRLIVVYTTQADRTDIRNSIADDLQSAGLNDLSRVGYPAAGMDGPAYLEGDGFRVTVLGKPQSITGTPPPGSQFVDVDDIPDWLVTEFSQITTGLLRGVALESMATLRDTASHLLTRVGPRVDAAFVSHAFVTGTGRDFALQLLTQEMESLLAGAVTGDAVGDHAIADWVRDKFAQPGHAPLVMNGGKEFHVTGSADDWVANLSDRLEGIVGQQLPGKSGPGPRITEFASVTTLFVPKEDADQSEMWLAAMSGLSRTILDPVIRKPILHLGTVLRDSANHYWLCIMPVCDAVRVPIDGRPFLMTPLDVAKEGQEFDIVVPVEASAAEVEIRSDHGFGWLKLRTGAASHQVTVPVFRPGDDLVVRPDGDKPSEWKFKAKHYGKQFFWVAELRRNHAQRVAHDYATKATRIGLDESEWLRLSGRNRK</sequence>